<organism evidence="1 2">
    <name type="scientific">Nephila pilipes</name>
    <name type="common">Giant wood spider</name>
    <name type="synonym">Nephila maculata</name>
    <dbReference type="NCBI Taxonomy" id="299642"/>
    <lineage>
        <taxon>Eukaryota</taxon>
        <taxon>Metazoa</taxon>
        <taxon>Ecdysozoa</taxon>
        <taxon>Arthropoda</taxon>
        <taxon>Chelicerata</taxon>
        <taxon>Arachnida</taxon>
        <taxon>Araneae</taxon>
        <taxon>Araneomorphae</taxon>
        <taxon>Entelegynae</taxon>
        <taxon>Araneoidea</taxon>
        <taxon>Nephilidae</taxon>
        <taxon>Nephila</taxon>
    </lineage>
</organism>
<dbReference type="Proteomes" id="UP000887013">
    <property type="component" value="Unassembled WGS sequence"/>
</dbReference>
<sequence length="114" mass="12834">MDKTLDNCSTSQLLVLIRGVYEGMIITQELTSLHNMYGTVTGEDIFNELTKPFADYNLDWTNLNYWIFDRGTNMSAIKKGLVILVKQTCNEKNTTNVPALCYSPASRVCIICGQ</sequence>
<name>A0A8X6I569_NEPPI</name>
<evidence type="ECO:0000313" key="2">
    <source>
        <dbReference type="Proteomes" id="UP000887013"/>
    </source>
</evidence>
<dbReference type="EMBL" id="BMAW01087746">
    <property type="protein sequence ID" value="GFS31337.1"/>
    <property type="molecule type" value="Genomic_DNA"/>
</dbReference>
<evidence type="ECO:0000313" key="1">
    <source>
        <dbReference type="EMBL" id="GFS31337.1"/>
    </source>
</evidence>
<comment type="caution">
    <text evidence="1">The sequence shown here is derived from an EMBL/GenBank/DDBJ whole genome shotgun (WGS) entry which is preliminary data.</text>
</comment>
<accession>A0A8X6I569</accession>
<reference evidence="1" key="1">
    <citation type="submission" date="2020-08" db="EMBL/GenBank/DDBJ databases">
        <title>Multicomponent nature underlies the extraordinary mechanical properties of spider dragline silk.</title>
        <authorList>
            <person name="Kono N."/>
            <person name="Nakamura H."/>
            <person name="Mori M."/>
            <person name="Yoshida Y."/>
            <person name="Ohtoshi R."/>
            <person name="Malay A.D."/>
            <person name="Moran D.A.P."/>
            <person name="Tomita M."/>
            <person name="Numata K."/>
            <person name="Arakawa K."/>
        </authorList>
    </citation>
    <scope>NUCLEOTIDE SEQUENCE</scope>
</reference>
<dbReference type="AlphaFoldDB" id="A0A8X6I569"/>
<gene>
    <name evidence="1" type="ORF">NPIL_604581</name>
</gene>
<protein>
    <submittedName>
        <fullName evidence="1">Uncharacterized protein</fullName>
    </submittedName>
</protein>
<keyword evidence="2" id="KW-1185">Reference proteome</keyword>
<proteinExistence type="predicted"/>